<feature type="transmembrane region" description="Helical" evidence="1">
    <location>
        <begin position="239"/>
        <end position="262"/>
    </location>
</feature>
<evidence type="ECO:0000256" key="1">
    <source>
        <dbReference type="SAM" id="Phobius"/>
    </source>
</evidence>
<feature type="transmembrane region" description="Helical" evidence="1">
    <location>
        <begin position="162"/>
        <end position="187"/>
    </location>
</feature>
<evidence type="ECO:0000313" key="2">
    <source>
        <dbReference type="EMBL" id="KAJ7655880.1"/>
    </source>
</evidence>
<name>A0AAD7CRJ7_MYCRO</name>
<keyword evidence="1" id="KW-0812">Transmembrane</keyword>
<reference evidence="2" key="1">
    <citation type="submission" date="2023-03" db="EMBL/GenBank/DDBJ databases">
        <title>Massive genome expansion in bonnet fungi (Mycena s.s.) driven by repeated elements and novel gene families across ecological guilds.</title>
        <authorList>
            <consortium name="Lawrence Berkeley National Laboratory"/>
            <person name="Harder C.B."/>
            <person name="Miyauchi S."/>
            <person name="Viragh M."/>
            <person name="Kuo A."/>
            <person name="Thoen E."/>
            <person name="Andreopoulos B."/>
            <person name="Lu D."/>
            <person name="Skrede I."/>
            <person name="Drula E."/>
            <person name="Henrissat B."/>
            <person name="Morin E."/>
            <person name="Kohler A."/>
            <person name="Barry K."/>
            <person name="LaButti K."/>
            <person name="Morin E."/>
            <person name="Salamov A."/>
            <person name="Lipzen A."/>
            <person name="Mereny Z."/>
            <person name="Hegedus B."/>
            <person name="Baldrian P."/>
            <person name="Stursova M."/>
            <person name="Weitz H."/>
            <person name="Taylor A."/>
            <person name="Grigoriev I.V."/>
            <person name="Nagy L.G."/>
            <person name="Martin F."/>
            <person name="Kauserud H."/>
        </authorList>
    </citation>
    <scope>NUCLEOTIDE SEQUENCE</scope>
    <source>
        <strain evidence="2">CBHHK067</strain>
    </source>
</reference>
<dbReference type="Proteomes" id="UP001221757">
    <property type="component" value="Unassembled WGS sequence"/>
</dbReference>
<keyword evidence="1" id="KW-1133">Transmembrane helix</keyword>
<comment type="caution">
    <text evidence="2">The sequence shown here is derived from an EMBL/GenBank/DDBJ whole genome shotgun (WGS) entry which is preliminary data.</text>
</comment>
<keyword evidence="3" id="KW-1185">Reference proteome</keyword>
<organism evidence="2 3">
    <name type="scientific">Mycena rosella</name>
    <name type="common">Pink bonnet</name>
    <name type="synonym">Agaricus rosellus</name>
    <dbReference type="NCBI Taxonomy" id="1033263"/>
    <lineage>
        <taxon>Eukaryota</taxon>
        <taxon>Fungi</taxon>
        <taxon>Dikarya</taxon>
        <taxon>Basidiomycota</taxon>
        <taxon>Agaricomycotina</taxon>
        <taxon>Agaricomycetes</taxon>
        <taxon>Agaricomycetidae</taxon>
        <taxon>Agaricales</taxon>
        <taxon>Marasmiineae</taxon>
        <taxon>Mycenaceae</taxon>
        <taxon>Mycena</taxon>
    </lineage>
</organism>
<accession>A0AAD7CRJ7</accession>
<evidence type="ECO:0000313" key="3">
    <source>
        <dbReference type="Proteomes" id="UP001221757"/>
    </source>
</evidence>
<dbReference type="EMBL" id="JARKIE010000306">
    <property type="protein sequence ID" value="KAJ7655880.1"/>
    <property type="molecule type" value="Genomic_DNA"/>
</dbReference>
<feature type="transmembrane region" description="Helical" evidence="1">
    <location>
        <begin position="44"/>
        <end position="69"/>
    </location>
</feature>
<feature type="transmembrane region" description="Helical" evidence="1">
    <location>
        <begin position="207"/>
        <end position="233"/>
    </location>
</feature>
<protein>
    <submittedName>
        <fullName evidence="2">Uncharacterized protein</fullName>
    </submittedName>
</protein>
<gene>
    <name evidence="2" type="ORF">B0H17DRAFT_1098788</name>
</gene>
<sequence length="313" mass="34554">MSPSSHFLSFFPLVIDSATYGVYSVLFFQSVHILYTHKRKNFKFNLGCMIVLFLLSTIHIALAWTWAFITDRAQTAIYEVYSLDKPLPILFLPDDPPSVHRIATLIKVRYALAKLKYVQIHRCYVIWGFNWRPVAIPALAYVGTLIGGILGNIPLSGPSQRAAVAVCIGTIFSTNVLASGLAAGRIWWISRRAATLLGRKSRMKMKYWYLTAILVESGVIHPAGLIITIALFLSPATPTVSVLISIGALYHLVGIAPTLIIVRVGLGVSTDDVDKCVTITNSRLPTRGRGIDATTVLEFQEVDDRSNDSTKFT</sequence>
<proteinExistence type="predicted"/>
<keyword evidence="1" id="KW-0472">Membrane</keyword>
<dbReference type="AlphaFoldDB" id="A0AAD7CRJ7"/>